<dbReference type="Gene3D" id="3.30.590.10">
    <property type="entry name" value="Glutamine synthetase/guanido kinase, catalytic domain"/>
    <property type="match status" value="1"/>
</dbReference>
<evidence type="ECO:0000259" key="6">
    <source>
        <dbReference type="PROSITE" id="PS51986"/>
    </source>
</evidence>
<keyword evidence="9" id="KW-1185">Reference proteome</keyword>
<sequence length="485" mass="54363">MTAVFDHENSFSGKHSLWSAEQVSACTTLLGTMQTNNLEVIRVSFVDQHGVLRGKTIVASGLASALNKGITMSSTMLLKDTSHRTVFSVWQDDAGFGEGQMTGASDVLMLPDPTTFKILPWSPHTGWILADLYQTDGTPVELSTRAMLKQAQQQLNATGYEFIAGLEVEFHVFRTLDKPRNHNDAGQPGTPPTTELLNQGYQYLTEERYDEMEDVFDLIRRNAQGLDLPVRSLEVEFGPSQFEVTFDPAPALQQADNMVLFRSMVKQVCQRNGLHATFMCRPRFEDSMASGWHLHQSIVALDSGKNCFEPAVGEPISRLGQHWIAGILAHAKASCVLSTPTINGYKRYRPFTLAPDRIQWGKDNRGAMVRCLANPGDNASRIENRVGEPAANPYLYLASQIISGMDGVKRQLEPPEPVSNPYDSSAETLPQCLMDAVTLFETSELYRQSFGTTFVNYYSRIKKAEWNRYLTTVSEWEEREYFNLF</sequence>
<protein>
    <submittedName>
        <fullName evidence="8">Glutamine synthetase family protein</fullName>
        <ecNumber evidence="8">6.3.1.-</ecNumber>
    </submittedName>
</protein>
<proteinExistence type="inferred from homology"/>
<feature type="domain" description="GS beta-grasp" evidence="6">
    <location>
        <begin position="36"/>
        <end position="137"/>
    </location>
</feature>
<dbReference type="SMART" id="SM01230">
    <property type="entry name" value="Gln-synt_C"/>
    <property type="match status" value="1"/>
</dbReference>
<keyword evidence="2" id="KW-0547">Nucleotide-binding</keyword>
<dbReference type="EMBL" id="JBBKTX010000013">
    <property type="protein sequence ID" value="MFK4753066.1"/>
    <property type="molecule type" value="Genomic_DNA"/>
</dbReference>
<reference evidence="8 9" key="1">
    <citation type="submission" date="2024-03" db="EMBL/GenBank/DDBJ databases">
        <title>High-quality draft genome sequence of Oceanobacter sp. wDCs-4.</title>
        <authorList>
            <person name="Dong C."/>
        </authorList>
    </citation>
    <scope>NUCLEOTIDE SEQUENCE [LARGE SCALE GENOMIC DNA]</scope>
    <source>
        <strain evidence="9">wDCs-4</strain>
    </source>
</reference>
<comment type="caution">
    <text evidence="8">The sequence shown here is derived from an EMBL/GenBank/DDBJ whole genome shotgun (WGS) entry which is preliminary data.</text>
</comment>
<keyword evidence="3" id="KW-0067">ATP-binding</keyword>
<dbReference type="InterPro" id="IPR036651">
    <property type="entry name" value="Gln_synt_N_sf"/>
</dbReference>
<evidence type="ECO:0000256" key="2">
    <source>
        <dbReference type="ARBA" id="ARBA00022741"/>
    </source>
</evidence>
<dbReference type="PROSITE" id="PS51987">
    <property type="entry name" value="GS_CATALYTIC"/>
    <property type="match status" value="1"/>
</dbReference>
<dbReference type="Gene3D" id="3.10.20.70">
    <property type="entry name" value="Glutamine synthetase, N-terminal domain"/>
    <property type="match status" value="1"/>
</dbReference>
<evidence type="ECO:0000256" key="5">
    <source>
        <dbReference type="RuleBase" id="RU000384"/>
    </source>
</evidence>
<comment type="similarity">
    <text evidence="4 5">Belongs to the glutamine synthetase family.</text>
</comment>
<keyword evidence="1 8" id="KW-0436">Ligase</keyword>
<dbReference type="InterPro" id="IPR008147">
    <property type="entry name" value="Gln_synt_N"/>
</dbReference>
<evidence type="ECO:0000256" key="4">
    <source>
        <dbReference type="PROSITE-ProRule" id="PRU01330"/>
    </source>
</evidence>
<dbReference type="PANTHER" id="PTHR43785">
    <property type="entry name" value="GAMMA-GLUTAMYLPUTRESCINE SYNTHETASE"/>
    <property type="match status" value="1"/>
</dbReference>
<name>A0ABW8NJN4_9GAMM</name>
<dbReference type="InterPro" id="IPR014746">
    <property type="entry name" value="Gln_synth/guanido_kin_cat_dom"/>
</dbReference>
<feature type="domain" description="GS catalytic" evidence="7">
    <location>
        <begin position="144"/>
        <end position="485"/>
    </location>
</feature>
<evidence type="ECO:0000313" key="9">
    <source>
        <dbReference type="Proteomes" id="UP001620597"/>
    </source>
</evidence>
<accession>A0ABW8NJN4</accession>
<evidence type="ECO:0000313" key="8">
    <source>
        <dbReference type="EMBL" id="MFK4753066.1"/>
    </source>
</evidence>
<dbReference type="EC" id="6.3.1.-" evidence="8"/>
<evidence type="ECO:0000256" key="1">
    <source>
        <dbReference type="ARBA" id="ARBA00022598"/>
    </source>
</evidence>
<dbReference type="GO" id="GO:0016874">
    <property type="term" value="F:ligase activity"/>
    <property type="evidence" value="ECO:0007669"/>
    <property type="project" value="UniProtKB-KW"/>
</dbReference>
<dbReference type="PROSITE" id="PS51986">
    <property type="entry name" value="GS_BETA_GRASP"/>
    <property type="match status" value="1"/>
</dbReference>
<organism evidence="8 9">
    <name type="scientific">Oceanobacter antarcticus</name>
    <dbReference type="NCBI Taxonomy" id="3133425"/>
    <lineage>
        <taxon>Bacteria</taxon>
        <taxon>Pseudomonadati</taxon>
        <taxon>Pseudomonadota</taxon>
        <taxon>Gammaproteobacteria</taxon>
        <taxon>Oceanospirillales</taxon>
        <taxon>Oceanospirillaceae</taxon>
        <taxon>Oceanobacter</taxon>
    </lineage>
</organism>
<dbReference type="Proteomes" id="UP001620597">
    <property type="component" value="Unassembled WGS sequence"/>
</dbReference>
<dbReference type="PANTHER" id="PTHR43785:SF12">
    <property type="entry name" value="TYPE-1 GLUTAMINE SYNTHETASE 2"/>
    <property type="match status" value="1"/>
</dbReference>
<evidence type="ECO:0000256" key="3">
    <source>
        <dbReference type="ARBA" id="ARBA00022840"/>
    </source>
</evidence>
<gene>
    <name evidence="8" type="ORF">WG929_11650</name>
</gene>
<dbReference type="SUPFAM" id="SSF55931">
    <property type="entry name" value="Glutamine synthetase/guanido kinase"/>
    <property type="match status" value="1"/>
</dbReference>
<dbReference type="InterPro" id="IPR008146">
    <property type="entry name" value="Gln_synth_cat_dom"/>
</dbReference>
<dbReference type="Pfam" id="PF00120">
    <property type="entry name" value="Gln-synt_C"/>
    <property type="match status" value="1"/>
</dbReference>
<dbReference type="RefSeq" id="WP_416206149.1">
    <property type="nucleotide sequence ID" value="NZ_JBBKTX010000013.1"/>
</dbReference>
<dbReference type="SUPFAM" id="SSF54368">
    <property type="entry name" value="Glutamine synthetase, N-terminal domain"/>
    <property type="match status" value="1"/>
</dbReference>
<evidence type="ECO:0000259" key="7">
    <source>
        <dbReference type="PROSITE" id="PS51987"/>
    </source>
</evidence>